<feature type="region of interest" description="Disordered" evidence="1">
    <location>
        <begin position="79"/>
        <end position="124"/>
    </location>
</feature>
<dbReference type="EMBL" id="DXFA01000188">
    <property type="protein sequence ID" value="HIX49607.1"/>
    <property type="molecule type" value="Genomic_DNA"/>
</dbReference>
<organism evidence="4 5">
    <name type="scientific">Candidatus Mediterraneibacter caccavium</name>
    <dbReference type="NCBI Taxonomy" id="2838661"/>
    <lineage>
        <taxon>Bacteria</taxon>
        <taxon>Bacillati</taxon>
        <taxon>Bacillota</taxon>
        <taxon>Clostridia</taxon>
        <taxon>Lachnospirales</taxon>
        <taxon>Lachnospiraceae</taxon>
        <taxon>Mediterraneibacter</taxon>
    </lineage>
</organism>
<comment type="caution">
    <text evidence="4">The sequence shown here is derived from an EMBL/GenBank/DDBJ whole genome shotgun (WGS) entry which is preliminary data.</text>
</comment>
<protein>
    <submittedName>
        <fullName evidence="4">Uncharacterized protein</fullName>
    </submittedName>
</protein>
<evidence type="ECO:0000256" key="1">
    <source>
        <dbReference type="SAM" id="MobiDB-lite"/>
    </source>
</evidence>
<dbReference type="Proteomes" id="UP000824243">
    <property type="component" value="Unassembled WGS sequence"/>
</dbReference>
<evidence type="ECO:0000313" key="4">
    <source>
        <dbReference type="EMBL" id="HIX49607.1"/>
    </source>
</evidence>
<feature type="chain" id="PRO_5038548396" evidence="3">
    <location>
        <begin position="35"/>
        <end position="311"/>
    </location>
</feature>
<dbReference type="AlphaFoldDB" id="A0A9D1W0I0"/>
<keyword evidence="2" id="KW-0812">Transmembrane</keyword>
<evidence type="ECO:0000256" key="3">
    <source>
        <dbReference type="SAM" id="SignalP"/>
    </source>
</evidence>
<evidence type="ECO:0000256" key="2">
    <source>
        <dbReference type="SAM" id="Phobius"/>
    </source>
</evidence>
<gene>
    <name evidence="4" type="ORF">H9981_11470</name>
</gene>
<keyword evidence="2" id="KW-0472">Membrane</keyword>
<feature type="transmembrane region" description="Helical" evidence="2">
    <location>
        <begin position="283"/>
        <end position="302"/>
    </location>
</feature>
<feature type="compositionally biased region" description="Acidic residues" evidence="1">
    <location>
        <begin position="107"/>
        <end position="120"/>
    </location>
</feature>
<name>A0A9D1W0I0_9FIRM</name>
<feature type="compositionally biased region" description="Polar residues" evidence="1">
    <location>
        <begin position="83"/>
        <end position="106"/>
    </location>
</feature>
<reference evidence="4" key="1">
    <citation type="journal article" date="2021" name="PeerJ">
        <title>Extensive microbial diversity within the chicken gut microbiome revealed by metagenomics and culture.</title>
        <authorList>
            <person name="Gilroy R."/>
            <person name="Ravi A."/>
            <person name="Getino M."/>
            <person name="Pursley I."/>
            <person name="Horton D.L."/>
            <person name="Alikhan N.F."/>
            <person name="Baker D."/>
            <person name="Gharbi K."/>
            <person name="Hall N."/>
            <person name="Watson M."/>
            <person name="Adriaenssens E.M."/>
            <person name="Foster-Nyarko E."/>
            <person name="Jarju S."/>
            <person name="Secka A."/>
            <person name="Antonio M."/>
            <person name="Oren A."/>
            <person name="Chaudhuri R.R."/>
            <person name="La Ragione R."/>
            <person name="Hildebrand F."/>
            <person name="Pallen M.J."/>
        </authorList>
    </citation>
    <scope>NUCLEOTIDE SEQUENCE</scope>
    <source>
        <strain evidence="4">ChiSjej5B23-15282</strain>
    </source>
</reference>
<reference evidence="4" key="2">
    <citation type="submission" date="2021-04" db="EMBL/GenBank/DDBJ databases">
        <authorList>
            <person name="Gilroy R."/>
        </authorList>
    </citation>
    <scope>NUCLEOTIDE SEQUENCE</scope>
    <source>
        <strain evidence="4">ChiSjej5B23-15282</strain>
    </source>
</reference>
<keyword evidence="2" id="KW-1133">Transmembrane helix</keyword>
<keyword evidence="3" id="KW-0732">Signal</keyword>
<evidence type="ECO:0000313" key="5">
    <source>
        <dbReference type="Proteomes" id="UP000824243"/>
    </source>
</evidence>
<accession>A0A9D1W0I0</accession>
<proteinExistence type="predicted"/>
<sequence length="311" mass="32910">MKRYKMSRKLSVFCLAAAAAVMMQAAFLPGTVYAEETEETETMPGSEADSVEIFPGADMEISKEENEAVDNIAEAAENKIAETSENSIAETSGNDTDDMTGNSTEGEPSDDAEIPEEGAAEDQGQTAVYPILIPIGSGSPQYEQLSAFLALSADRFQMYMVTFADGQGKPVQPDGPVQAAADIPEGYDMERTVVSEISMEGDTPLRTELSYTVSGGKALFQTDHAGLFVIMEKKALPELPPSLDMTDKVEPFDLTKYGGSAGSGTGQAVFTSVPATGDQAAPFLWIGGSAAVSTGLLLFVIANSTKNSKKY</sequence>
<feature type="signal peptide" evidence="3">
    <location>
        <begin position="1"/>
        <end position="34"/>
    </location>
</feature>